<sequence length="88" mass="10368">MNSYIDKTTREDFTEDAAIRKAIDNIYDMLAELPKEERLAFFKQISKPKNLDFVKEVDGIYYVVCSHFDRGQREDMITKVNRILSTEV</sequence>
<evidence type="ECO:0000313" key="1">
    <source>
        <dbReference type="EMBL" id="SQB11616.1"/>
    </source>
</evidence>
<organism evidence="1 2">
    <name type="scientific">Enterocloster clostridioformis</name>
    <dbReference type="NCBI Taxonomy" id="1531"/>
    <lineage>
        <taxon>Bacteria</taxon>
        <taxon>Bacillati</taxon>
        <taxon>Bacillota</taxon>
        <taxon>Clostridia</taxon>
        <taxon>Lachnospirales</taxon>
        <taxon>Lachnospiraceae</taxon>
        <taxon>Enterocloster</taxon>
    </lineage>
</organism>
<dbReference type="Proteomes" id="UP000251853">
    <property type="component" value="Unassembled WGS sequence"/>
</dbReference>
<accession>A0A2X2U5W9</accession>
<reference evidence="1 2" key="1">
    <citation type="submission" date="2018-06" db="EMBL/GenBank/DDBJ databases">
        <authorList>
            <consortium name="Pathogen Informatics"/>
            <person name="Doyle S."/>
        </authorList>
    </citation>
    <scope>NUCLEOTIDE SEQUENCE [LARGE SCALE GENOMIC DNA]</scope>
    <source>
        <strain evidence="1 2">NCTC11224</strain>
    </source>
</reference>
<gene>
    <name evidence="1" type="ORF">NCTC11224_02998</name>
</gene>
<dbReference type="RefSeq" id="WP_112482156.1">
    <property type="nucleotide sequence ID" value="NZ_JAIWZC010000001.1"/>
</dbReference>
<proteinExistence type="predicted"/>
<protein>
    <submittedName>
        <fullName evidence="1">Uncharacterized protein</fullName>
    </submittedName>
</protein>
<evidence type="ECO:0000313" key="2">
    <source>
        <dbReference type="Proteomes" id="UP000251853"/>
    </source>
</evidence>
<dbReference type="EMBL" id="UAVW01000009">
    <property type="protein sequence ID" value="SQB11616.1"/>
    <property type="molecule type" value="Genomic_DNA"/>
</dbReference>
<name>A0A2X2U5W9_9FIRM</name>
<keyword evidence="2" id="KW-1185">Reference proteome</keyword>
<dbReference type="AlphaFoldDB" id="A0A2X2U5W9"/>